<organism evidence="4 5">
    <name type="scientific">Halovenus rubra</name>
    <dbReference type="NCBI Taxonomy" id="869890"/>
    <lineage>
        <taxon>Archaea</taxon>
        <taxon>Methanobacteriati</taxon>
        <taxon>Methanobacteriota</taxon>
        <taxon>Stenosarchaea group</taxon>
        <taxon>Halobacteria</taxon>
        <taxon>Halobacteriales</taxon>
        <taxon>Haloarculaceae</taxon>
        <taxon>Halovenus</taxon>
    </lineage>
</organism>
<feature type="region of interest" description="Disordered" evidence="2">
    <location>
        <begin position="1"/>
        <end position="25"/>
    </location>
</feature>
<sequence>MTNNSSPSNRNRRQPAPGSTDDPAEWHHETAYLNNIAVHYVTVTPNLDAVDHPTGAAPLVVLLHGFPEHWYTWHHQLSSLANAGYRVVAPDLRGYNRSSAPAGVESYRTAELVADVRGLVHHHGSSRATLIGHDIGGLIAWETAIREPELVDQLAILNAPHPDLYRRHLGRSPTQLFRSLYVFAAQLPWVPERILEADGYRVVAETLTHLPGTEAFTETDIRRFRAAMEQSESPAGPLNYYRAVGRDTVETGLRMLLGREEQTQRAVDVPTLVFWGEHDPALEVTLLDGLHRLVPDLQVSRLPETGHWPHIEHPQRVTDEIRSFLANAQTGG</sequence>
<feature type="domain" description="AB hydrolase-1" evidence="3">
    <location>
        <begin position="58"/>
        <end position="314"/>
    </location>
</feature>
<name>A0ABD5XG67_9EURY</name>
<proteinExistence type="predicted"/>
<dbReference type="Gene3D" id="3.40.50.1820">
    <property type="entry name" value="alpha/beta hydrolase"/>
    <property type="match status" value="1"/>
</dbReference>
<dbReference type="GO" id="GO:0016787">
    <property type="term" value="F:hydrolase activity"/>
    <property type="evidence" value="ECO:0007669"/>
    <property type="project" value="UniProtKB-KW"/>
</dbReference>
<evidence type="ECO:0000313" key="5">
    <source>
        <dbReference type="Proteomes" id="UP001596414"/>
    </source>
</evidence>
<accession>A0ABD5XG67</accession>
<dbReference type="RefSeq" id="WP_267636583.1">
    <property type="nucleotide sequence ID" value="NZ_JAODIY010000005.1"/>
</dbReference>
<dbReference type="PANTHER" id="PTHR43329">
    <property type="entry name" value="EPOXIDE HYDROLASE"/>
    <property type="match status" value="1"/>
</dbReference>
<evidence type="ECO:0000313" key="4">
    <source>
        <dbReference type="EMBL" id="MFC7127277.1"/>
    </source>
</evidence>
<dbReference type="PRINTS" id="PR00412">
    <property type="entry name" value="EPOXHYDRLASE"/>
</dbReference>
<dbReference type="AlphaFoldDB" id="A0ABD5XG67"/>
<dbReference type="EMBL" id="JBHSZQ010000049">
    <property type="protein sequence ID" value="MFC7127277.1"/>
    <property type="molecule type" value="Genomic_DNA"/>
</dbReference>
<dbReference type="PRINTS" id="PR00111">
    <property type="entry name" value="ABHYDROLASE"/>
</dbReference>
<gene>
    <name evidence="4" type="ORF">ACFQJ7_14845</name>
</gene>
<evidence type="ECO:0000259" key="3">
    <source>
        <dbReference type="Pfam" id="PF00561"/>
    </source>
</evidence>
<dbReference type="SUPFAM" id="SSF53474">
    <property type="entry name" value="alpha/beta-Hydrolases"/>
    <property type="match status" value="1"/>
</dbReference>
<evidence type="ECO:0000256" key="2">
    <source>
        <dbReference type="SAM" id="MobiDB-lite"/>
    </source>
</evidence>
<dbReference type="Pfam" id="PF00561">
    <property type="entry name" value="Abhydrolase_1"/>
    <property type="match status" value="1"/>
</dbReference>
<dbReference type="Proteomes" id="UP001596414">
    <property type="component" value="Unassembled WGS sequence"/>
</dbReference>
<comment type="caution">
    <text evidence="4">The sequence shown here is derived from an EMBL/GenBank/DDBJ whole genome shotgun (WGS) entry which is preliminary data.</text>
</comment>
<protein>
    <submittedName>
        <fullName evidence="4">Alpha/beta fold hydrolase</fullName>
    </submittedName>
</protein>
<dbReference type="InterPro" id="IPR000073">
    <property type="entry name" value="AB_hydrolase_1"/>
</dbReference>
<dbReference type="InterPro" id="IPR000639">
    <property type="entry name" value="Epox_hydrolase-like"/>
</dbReference>
<keyword evidence="1 4" id="KW-0378">Hydrolase</keyword>
<dbReference type="InterPro" id="IPR029058">
    <property type="entry name" value="AB_hydrolase_fold"/>
</dbReference>
<reference evidence="4 5" key="1">
    <citation type="journal article" date="2014" name="Int. J. Syst. Evol. Microbiol.">
        <title>Complete genome sequence of Corynebacterium casei LMG S-19264T (=DSM 44701T), isolated from a smear-ripened cheese.</title>
        <authorList>
            <consortium name="US DOE Joint Genome Institute (JGI-PGF)"/>
            <person name="Walter F."/>
            <person name="Albersmeier A."/>
            <person name="Kalinowski J."/>
            <person name="Ruckert C."/>
        </authorList>
    </citation>
    <scope>NUCLEOTIDE SEQUENCE [LARGE SCALE GENOMIC DNA]</scope>
    <source>
        <strain evidence="4 5">CGMCC 4.7215</strain>
    </source>
</reference>
<evidence type="ECO:0000256" key="1">
    <source>
        <dbReference type="ARBA" id="ARBA00022801"/>
    </source>
</evidence>